<comment type="caution">
    <text evidence="4">The sequence shown here is derived from an EMBL/GenBank/DDBJ whole genome shotgun (WGS) entry which is preliminary data.</text>
</comment>
<dbReference type="InterPro" id="IPR043502">
    <property type="entry name" value="DNA/RNA_pol_sf"/>
</dbReference>
<gene>
    <name evidence="4" type="ORF">CEPIT_LOCUS39825</name>
</gene>
<feature type="compositionally biased region" description="Pro residues" evidence="1">
    <location>
        <begin position="90"/>
        <end position="114"/>
    </location>
</feature>
<evidence type="ECO:0000313" key="5">
    <source>
        <dbReference type="Proteomes" id="UP001152523"/>
    </source>
</evidence>
<dbReference type="Proteomes" id="UP001152523">
    <property type="component" value="Unassembled WGS sequence"/>
</dbReference>
<dbReference type="Pfam" id="PF07727">
    <property type="entry name" value="RVT_2"/>
    <property type="match status" value="1"/>
</dbReference>
<evidence type="ECO:0000259" key="3">
    <source>
        <dbReference type="Pfam" id="PF25597"/>
    </source>
</evidence>
<dbReference type="PANTHER" id="PTHR11439:SF524">
    <property type="entry name" value="RNA-DIRECTED DNA POLYMERASE, PROTEIN KINASE RLK-PELLE-DLSV FAMILY"/>
    <property type="match status" value="1"/>
</dbReference>
<accession>A0AAV0G304</accession>
<dbReference type="SUPFAM" id="SSF56672">
    <property type="entry name" value="DNA/RNA polymerases"/>
    <property type="match status" value="1"/>
</dbReference>
<protein>
    <recommendedName>
        <fullName evidence="6">Reverse transcriptase Ty1/copia-type domain-containing protein</fullName>
    </recommendedName>
</protein>
<keyword evidence="5" id="KW-1185">Reference proteome</keyword>
<organism evidence="4 5">
    <name type="scientific">Cuscuta epithymum</name>
    <dbReference type="NCBI Taxonomy" id="186058"/>
    <lineage>
        <taxon>Eukaryota</taxon>
        <taxon>Viridiplantae</taxon>
        <taxon>Streptophyta</taxon>
        <taxon>Embryophyta</taxon>
        <taxon>Tracheophyta</taxon>
        <taxon>Spermatophyta</taxon>
        <taxon>Magnoliopsida</taxon>
        <taxon>eudicotyledons</taxon>
        <taxon>Gunneridae</taxon>
        <taxon>Pentapetalae</taxon>
        <taxon>asterids</taxon>
        <taxon>lamiids</taxon>
        <taxon>Solanales</taxon>
        <taxon>Convolvulaceae</taxon>
        <taxon>Cuscuteae</taxon>
        <taxon>Cuscuta</taxon>
        <taxon>Cuscuta subgen. Cuscuta</taxon>
    </lineage>
</organism>
<feature type="region of interest" description="Disordered" evidence="1">
    <location>
        <begin position="69"/>
        <end position="120"/>
    </location>
</feature>
<dbReference type="CDD" id="cd09272">
    <property type="entry name" value="RNase_HI_RT_Ty1"/>
    <property type="match status" value="1"/>
</dbReference>
<evidence type="ECO:0000256" key="1">
    <source>
        <dbReference type="SAM" id="MobiDB-lite"/>
    </source>
</evidence>
<dbReference type="AlphaFoldDB" id="A0AAV0G304"/>
<reference evidence="4" key="1">
    <citation type="submission" date="2022-07" db="EMBL/GenBank/DDBJ databases">
        <authorList>
            <person name="Macas J."/>
            <person name="Novak P."/>
            <person name="Neumann P."/>
        </authorList>
    </citation>
    <scope>NUCLEOTIDE SEQUENCE</scope>
</reference>
<sequence length="657" mass="73200">MAPRSTRCVFLGFPLNHRGYRCLELATGKIIISRHVTFDESVFPFTDPSPPTPTSYDFLSSTTLPLDSLAYPTAPSSHNTPTSPSSTSPHSPPNPPTPPTPPSDPPPPQPPTRPTHPMVTRASHGIFKPKPVFDLNVQTISPLPRSHLYALKDPNWNAAMQDEYNALLKTQTWDLVPRPPGAHVIRSIWLFRHKFHCDGSLQRYKARLVANGKSQQVGIDCFDTFSPVVKPATIRTVLTIATSRSWPIHQLDVKNAFVHGDLSETVYMHQPPGFVDPTKPTYVCRLRKSLYGLKQAPRAWFQRFATFITSCGFQGSTCDTSLFVYHSGSDMAYLLLYVDDILLTASSDALLHRFIALMHQEFSMTNLGELHHFLGLTATKSSSGLFLSQSLYAQEILARATMTKCNPVATPVDTSSKLSALTGSPVADPALYRSLAGALQYLTFTRPDISYAVQQVCLFMHDPREPHFQALKRILRYLRGTLDHGLFISASPITGLTAYSDADWAGCPDSRRSTSGFCVFLGENLISWSSKRQPTVSRSSAEAEYRGVANVVAESCWLRNLLLELHLPLRRATVVYCDNVSAVYLSSNPIQHQRTKHIEIDIHFVRERVRIGDIRVLHIPADCQYADIFTKGLPRSTFLRFRDSLSIRPPPASTTGE</sequence>
<dbReference type="PANTHER" id="PTHR11439">
    <property type="entry name" value="GAG-POL-RELATED RETROTRANSPOSON"/>
    <property type="match status" value="1"/>
</dbReference>
<dbReference type="InterPro" id="IPR057670">
    <property type="entry name" value="SH3_retrovirus"/>
</dbReference>
<evidence type="ECO:0000259" key="2">
    <source>
        <dbReference type="Pfam" id="PF07727"/>
    </source>
</evidence>
<dbReference type="EMBL" id="CAMAPF010001039">
    <property type="protein sequence ID" value="CAH9142336.1"/>
    <property type="molecule type" value="Genomic_DNA"/>
</dbReference>
<dbReference type="InterPro" id="IPR013103">
    <property type="entry name" value="RVT_2"/>
</dbReference>
<dbReference type="Pfam" id="PF25597">
    <property type="entry name" value="SH3_retrovirus"/>
    <property type="match status" value="1"/>
</dbReference>
<proteinExistence type="predicted"/>
<feature type="compositionally biased region" description="Low complexity" evidence="1">
    <location>
        <begin position="72"/>
        <end position="89"/>
    </location>
</feature>
<feature type="domain" description="Reverse transcriptase Ty1/copia-type" evidence="2">
    <location>
        <begin position="171"/>
        <end position="412"/>
    </location>
</feature>
<name>A0AAV0G304_9ASTE</name>
<evidence type="ECO:0008006" key="6">
    <source>
        <dbReference type="Google" id="ProtNLM"/>
    </source>
</evidence>
<evidence type="ECO:0000313" key="4">
    <source>
        <dbReference type="EMBL" id="CAH9142336.1"/>
    </source>
</evidence>
<feature type="domain" description="Retroviral polymerase SH3-like" evidence="3">
    <location>
        <begin position="2"/>
        <end position="49"/>
    </location>
</feature>